<feature type="domain" description="NAD-dependent epimerase/dehydratase" evidence="1">
    <location>
        <begin position="14"/>
        <end position="203"/>
    </location>
</feature>
<proteinExistence type="predicted"/>
<gene>
    <name evidence="2" type="ORF">OIK42_16135</name>
</gene>
<dbReference type="SUPFAM" id="SSF51735">
    <property type="entry name" value="NAD(P)-binding Rossmann-fold domains"/>
    <property type="match status" value="1"/>
</dbReference>
<dbReference type="RefSeq" id="WP_273642092.1">
    <property type="nucleotide sequence ID" value="NZ_JAQQXP010000002.1"/>
</dbReference>
<protein>
    <submittedName>
        <fullName evidence="2">NAD-dependent epimerase/dehydratase family protein</fullName>
    </submittedName>
</protein>
<evidence type="ECO:0000313" key="3">
    <source>
        <dbReference type="Proteomes" id="UP001218788"/>
    </source>
</evidence>
<dbReference type="Gene3D" id="3.40.50.720">
    <property type="entry name" value="NAD(P)-binding Rossmann-like Domain"/>
    <property type="match status" value="1"/>
</dbReference>
<comment type="caution">
    <text evidence="2">The sequence shown here is derived from an EMBL/GenBank/DDBJ whole genome shotgun (WGS) entry which is preliminary data.</text>
</comment>
<dbReference type="Pfam" id="PF01370">
    <property type="entry name" value="Epimerase"/>
    <property type="match status" value="1"/>
</dbReference>
<dbReference type="Proteomes" id="UP001218788">
    <property type="component" value="Unassembled WGS sequence"/>
</dbReference>
<evidence type="ECO:0000259" key="1">
    <source>
        <dbReference type="Pfam" id="PF01370"/>
    </source>
</evidence>
<dbReference type="PANTHER" id="PTHR48079:SF6">
    <property type="entry name" value="NAD(P)-BINDING DOMAIN-CONTAINING PROTEIN-RELATED"/>
    <property type="match status" value="1"/>
</dbReference>
<name>A0ABT5L721_9ALTE</name>
<keyword evidence="3" id="KW-1185">Reference proteome</keyword>
<dbReference type="InterPro" id="IPR036291">
    <property type="entry name" value="NAD(P)-bd_dom_sf"/>
</dbReference>
<dbReference type="PANTHER" id="PTHR48079">
    <property type="entry name" value="PROTEIN YEEZ"/>
    <property type="match status" value="1"/>
</dbReference>
<dbReference type="InterPro" id="IPR051783">
    <property type="entry name" value="NAD(P)-dependent_oxidoreduct"/>
</dbReference>
<reference evidence="2 3" key="1">
    <citation type="submission" date="2022-10" db="EMBL/GenBank/DDBJ databases">
        <title>Alteromonas sp. chi3 Genome sequencing.</title>
        <authorList>
            <person name="Park S."/>
        </authorList>
    </citation>
    <scope>NUCLEOTIDE SEQUENCE [LARGE SCALE GENOMIC DNA]</scope>
    <source>
        <strain evidence="3">chi3</strain>
    </source>
</reference>
<dbReference type="InterPro" id="IPR001509">
    <property type="entry name" value="Epimerase_deHydtase"/>
</dbReference>
<dbReference type="EMBL" id="JAQQXP010000002">
    <property type="protein sequence ID" value="MDC8832286.1"/>
    <property type="molecule type" value="Genomic_DNA"/>
</dbReference>
<organism evidence="2 3">
    <name type="scientific">Alteromonas gilva</name>
    <dbReference type="NCBI Taxonomy" id="2987522"/>
    <lineage>
        <taxon>Bacteria</taxon>
        <taxon>Pseudomonadati</taxon>
        <taxon>Pseudomonadota</taxon>
        <taxon>Gammaproteobacteria</taxon>
        <taxon>Alteromonadales</taxon>
        <taxon>Alteromonadaceae</taxon>
        <taxon>Alteromonas/Salinimonas group</taxon>
        <taxon>Alteromonas</taxon>
    </lineage>
</organism>
<accession>A0ABT5L721</accession>
<evidence type="ECO:0000313" key="2">
    <source>
        <dbReference type="EMBL" id="MDC8832286.1"/>
    </source>
</evidence>
<sequence length="277" mass="29692">MAGNSNKLLLCGCGWLGGYLASHFANSKQITGTTRSQDKAQQLQQEGVKALLFALGDNPDSLSAHSANSTVILNIPPGRRNTDLDGFTRHMCELITALYRNQPPQQLIFISTTSVYGDQDGDITTGSPVAPTTASGEAHVAIEQHIQQCAPENGYILRLAGLVGPDRHPVKSLAGRTLSGANQVVNLVHVDDVVTTIGALMTQQPKQKLWHLSSSAHPMRGEYYPKMANQLGLAPIEFSDGSDHSTLPTGKSINPQATLDALGMTLEFASPWQMKPV</sequence>